<organism evidence="1 2">
    <name type="scientific">Dyadobacter luteus</name>
    <dbReference type="NCBI Taxonomy" id="2259619"/>
    <lineage>
        <taxon>Bacteria</taxon>
        <taxon>Pseudomonadati</taxon>
        <taxon>Bacteroidota</taxon>
        <taxon>Cytophagia</taxon>
        <taxon>Cytophagales</taxon>
        <taxon>Spirosomataceae</taxon>
        <taxon>Dyadobacter</taxon>
    </lineage>
</organism>
<comment type="caution">
    <text evidence="1">The sequence shown here is derived from an EMBL/GenBank/DDBJ whole genome shotgun (WGS) entry which is preliminary data.</text>
</comment>
<evidence type="ECO:0000313" key="1">
    <source>
        <dbReference type="EMBL" id="REA55681.1"/>
    </source>
</evidence>
<dbReference type="Proteomes" id="UP000256373">
    <property type="component" value="Unassembled WGS sequence"/>
</dbReference>
<gene>
    <name evidence="1" type="ORF">DSL64_27795</name>
</gene>
<dbReference type="OrthoDB" id="978468at2"/>
<protein>
    <submittedName>
        <fullName evidence="1">Uncharacterized protein</fullName>
    </submittedName>
</protein>
<name>A0A3D8Y2J0_9BACT</name>
<proteinExistence type="predicted"/>
<dbReference type="AlphaFoldDB" id="A0A3D8Y2J0"/>
<sequence length="123" mass="13514">MIISVSESSANGISEEEKEIYLSAKTKAGYSCGNMSIETEKLSYKNQLLINYKKIITPTICTLSGGPASSQIKLGALQNGEYKLELKSPQWSNEGILKVDSTQITLIFNNPNGIEIPEPVFKR</sequence>
<dbReference type="RefSeq" id="WP_115834240.1">
    <property type="nucleotide sequence ID" value="NZ_QNUL01000045.1"/>
</dbReference>
<reference evidence="1 2" key="1">
    <citation type="submission" date="2018-07" db="EMBL/GenBank/DDBJ databases">
        <title>Dyadobacter roseus sp. nov., isolated from rose rhizosphere soil.</title>
        <authorList>
            <person name="Chen L."/>
        </authorList>
    </citation>
    <scope>NUCLEOTIDE SEQUENCE [LARGE SCALE GENOMIC DNA]</scope>
    <source>
        <strain evidence="1 2">RS19</strain>
    </source>
</reference>
<accession>A0A3D8Y2J0</accession>
<evidence type="ECO:0000313" key="2">
    <source>
        <dbReference type="Proteomes" id="UP000256373"/>
    </source>
</evidence>
<dbReference type="EMBL" id="QNUL01000045">
    <property type="protein sequence ID" value="REA55681.1"/>
    <property type="molecule type" value="Genomic_DNA"/>
</dbReference>
<keyword evidence="2" id="KW-1185">Reference proteome</keyword>